<dbReference type="Proteomes" id="UP000242188">
    <property type="component" value="Unassembled WGS sequence"/>
</dbReference>
<keyword evidence="1" id="KW-0812">Transmembrane</keyword>
<feature type="signal peptide" evidence="2">
    <location>
        <begin position="1"/>
        <end position="19"/>
    </location>
</feature>
<dbReference type="SUPFAM" id="SSF90112">
    <property type="entry name" value="Neurotransmitter-gated ion-channel transmembrane pore"/>
    <property type="match status" value="1"/>
</dbReference>
<dbReference type="AlphaFoldDB" id="A0A210Q266"/>
<comment type="caution">
    <text evidence="4">The sequence shown here is derived from an EMBL/GenBank/DDBJ whole genome shotgun (WGS) entry which is preliminary data.</text>
</comment>
<feature type="chain" id="PRO_5012781183" evidence="2">
    <location>
        <begin position="20"/>
        <end position="153"/>
    </location>
</feature>
<dbReference type="InterPro" id="IPR036719">
    <property type="entry name" value="Neuro-gated_channel_TM_sf"/>
</dbReference>
<keyword evidence="1" id="KW-0472">Membrane</keyword>
<feature type="transmembrane region" description="Helical" evidence="1">
    <location>
        <begin position="53"/>
        <end position="75"/>
    </location>
</feature>
<protein>
    <submittedName>
        <fullName evidence="4">Neuronal acetylcholine receptor subunit alpha-7</fullName>
    </submittedName>
</protein>
<dbReference type="InterPro" id="IPR038050">
    <property type="entry name" value="Neuro_actylchol_rec"/>
</dbReference>
<dbReference type="CDD" id="cd19051">
    <property type="entry name" value="LGIC_TM_cation"/>
    <property type="match status" value="1"/>
</dbReference>
<keyword evidence="5" id="KW-1185">Reference proteome</keyword>
<evidence type="ECO:0000313" key="5">
    <source>
        <dbReference type="Proteomes" id="UP000242188"/>
    </source>
</evidence>
<keyword evidence="2" id="KW-0732">Signal</keyword>
<dbReference type="Gene3D" id="1.20.58.390">
    <property type="entry name" value="Neurotransmitter-gated ion-channel transmembrane domain"/>
    <property type="match status" value="1"/>
</dbReference>
<dbReference type="InterPro" id="IPR006029">
    <property type="entry name" value="Neurotrans-gated_channel_TM"/>
</dbReference>
<name>A0A210Q266_MIZYE</name>
<evidence type="ECO:0000259" key="3">
    <source>
        <dbReference type="Pfam" id="PF02932"/>
    </source>
</evidence>
<evidence type="ECO:0000313" key="4">
    <source>
        <dbReference type="EMBL" id="OWF42827.1"/>
    </source>
</evidence>
<proteinExistence type="predicted"/>
<dbReference type="OrthoDB" id="6153170at2759"/>
<gene>
    <name evidence="4" type="ORF">KP79_PYT20072</name>
</gene>
<evidence type="ECO:0000256" key="2">
    <source>
        <dbReference type="SAM" id="SignalP"/>
    </source>
</evidence>
<accession>A0A210Q266</accession>
<dbReference type="Pfam" id="PF02932">
    <property type="entry name" value="Neur_chan_memb"/>
    <property type="match status" value="1"/>
</dbReference>
<dbReference type="EMBL" id="NEDP02005220">
    <property type="protein sequence ID" value="OWF42827.1"/>
    <property type="molecule type" value="Genomic_DNA"/>
</dbReference>
<reference evidence="4 5" key="1">
    <citation type="journal article" date="2017" name="Nat. Ecol. Evol.">
        <title>Scallop genome provides insights into evolution of bilaterian karyotype and development.</title>
        <authorList>
            <person name="Wang S."/>
            <person name="Zhang J."/>
            <person name="Jiao W."/>
            <person name="Li J."/>
            <person name="Xun X."/>
            <person name="Sun Y."/>
            <person name="Guo X."/>
            <person name="Huan P."/>
            <person name="Dong B."/>
            <person name="Zhang L."/>
            <person name="Hu X."/>
            <person name="Sun X."/>
            <person name="Wang J."/>
            <person name="Zhao C."/>
            <person name="Wang Y."/>
            <person name="Wang D."/>
            <person name="Huang X."/>
            <person name="Wang R."/>
            <person name="Lv J."/>
            <person name="Li Y."/>
            <person name="Zhang Z."/>
            <person name="Liu B."/>
            <person name="Lu W."/>
            <person name="Hui Y."/>
            <person name="Liang J."/>
            <person name="Zhou Z."/>
            <person name="Hou R."/>
            <person name="Li X."/>
            <person name="Liu Y."/>
            <person name="Li H."/>
            <person name="Ning X."/>
            <person name="Lin Y."/>
            <person name="Zhao L."/>
            <person name="Xing Q."/>
            <person name="Dou J."/>
            <person name="Li Y."/>
            <person name="Mao J."/>
            <person name="Guo H."/>
            <person name="Dou H."/>
            <person name="Li T."/>
            <person name="Mu C."/>
            <person name="Jiang W."/>
            <person name="Fu Q."/>
            <person name="Fu X."/>
            <person name="Miao Y."/>
            <person name="Liu J."/>
            <person name="Yu Q."/>
            <person name="Li R."/>
            <person name="Liao H."/>
            <person name="Li X."/>
            <person name="Kong Y."/>
            <person name="Jiang Z."/>
            <person name="Chourrout D."/>
            <person name="Li R."/>
            <person name="Bao Z."/>
        </authorList>
    </citation>
    <scope>NUCLEOTIDE SEQUENCE [LARGE SCALE GENOMIC DNA]</scope>
    <source>
        <strain evidence="4 5">PY_sf001</strain>
    </source>
</reference>
<feature type="domain" description="Neurotransmitter-gated ion-channel transmembrane" evidence="3">
    <location>
        <begin position="3"/>
        <end position="112"/>
    </location>
</feature>
<evidence type="ECO:0000256" key="1">
    <source>
        <dbReference type="SAM" id="Phobius"/>
    </source>
</evidence>
<dbReference type="GO" id="GO:0006811">
    <property type="term" value="P:monoatomic ion transport"/>
    <property type="evidence" value="ECO:0007669"/>
    <property type="project" value="InterPro"/>
</dbReference>
<organism evidence="4 5">
    <name type="scientific">Mizuhopecten yessoensis</name>
    <name type="common">Japanese scallop</name>
    <name type="synonym">Patinopecten yessoensis</name>
    <dbReference type="NCBI Taxonomy" id="6573"/>
    <lineage>
        <taxon>Eukaryota</taxon>
        <taxon>Metazoa</taxon>
        <taxon>Spiralia</taxon>
        <taxon>Lophotrochozoa</taxon>
        <taxon>Mollusca</taxon>
        <taxon>Bivalvia</taxon>
        <taxon>Autobranchia</taxon>
        <taxon>Pteriomorphia</taxon>
        <taxon>Pectinida</taxon>
        <taxon>Pectinoidea</taxon>
        <taxon>Pectinidae</taxon>
        <taxon>Mizuhopecten</taxon>
    </lineage>
</organism>
<dbReference type="GO" id="GO:0016020">
    <property type="term" value="C:membrane"/>
    <property type="evidence" value="ECO:0007669"/>
    <property type="project" value="InterPro"/>
</dbReference>
<sequence length="153" mass="17069">MNLIGLLTPVVFLLPASSGERINYSITMFLSLTVYMTIVSDSIPKVSEPMAGITYFTLVGLIYSSTVVLLTIVTIRFEAIDDVDKFPKWIVSTVKRLVACCQKRRVAQVEDKAEGKPERDVDTTSTELTKIMIEDRTVLVLRLGLQLNTVQDP</sequence>
<keyword evidence="1" id="KW-1133">Transmembrane helix</keyword>
<keyword evidence="4" id="KW-0675">Receptor</keyword>